<accession>A0A0P1BL64</accession>
<proteinExistence type="predicted"/>
<name>A0A0P1BL64_9BASI</name>
<evidence type="ECO:0000313" key="3">
    <source>
        <dbReference type="Proteomes" id="UP000054845"/>
    </source>
</evidence>
<dbReference type="EMBL" id="CCYA01000254">
    <property type="protein sequence ID" value="CEH17421.1"/>
    <property type="molecule type" value="Genomic_DNA"/>
</dbReference>
<reference evidence="3" key="1">
    <citation type="submission" date="2014-09" db="EMBL/GenBank/DDBJ databases">
        <authorList>
            <person name="Sharma Rahul"/>
            <person name="Thines Marco"/>
        </authorList>
    </citation>
    <scope>NUCLEOTIDE SEQUENCE [LARGE SCALE GENOMIC DNA]</scope>
</reference>
<evidence type="ECO:0000256" key="1">
    <source>
        <dbReference type="SAM" id="MobiDB-lite"/>
    </source>
</evidence>
<protein>
    <submittedName>
        <fullName evidence="2">Uncharacterized protein</fullName>
    </submittedName>
</protein>
<keyword evidence="3" id="KW-1185">Reference proteome</keyword>
<sequence>MAAPEEDGVLADASLGFMPMPAVRASVRPSRSRASSLPSLSSLRQHSSAA</sequence>
<evidence type="ECO:0000313" key="2">
    <source>
        <dbReference type="EMBL" id="CEH17421.1"/>
    </source>
</evidence>
<organism evidence="2 3">
    <name type="scientific">Ceraceosorus bombacis</name>
    <dbReference type="NCBI Taxonomy" id="401625"/>
    <lineage>
        <taxon>Eukaryota</taxon>
        <taxon>Fungi</taxon>
        <taxon>Dikarya</taxon>
        <taxon>Basidiomycota</taxon>
        <taxon>Ustilaginomycotina</taxon>
        <taxon>Exobasidiomycetes</taxon>
        <taxon>Ceraceosorales</taxon>
        <taxon>Ceraceosoraceae</taxon>
        <taxon>Ceraceosorus</taxon>
    </lineage>
</organism>
<dbReference type="AlphaFoldDB" id="A0A0P1BL64"/>
<feature type="region of interest" description="Disordered" evidence="1">
    <location>
        <begin position="24"/>
        <end position="50"/>
    </location>
</feature>
<dbReference type="Proteomes" id="UP000054845">
    <property type="component" value="Unassembled WGS sequence"/>
</dbReference>